<name>A0AC60Q2I6_IXOPE</name>
<proteinExistence type="predicted"/>
<dbReference type="EMBL" id="JABSTQ010009581">
    <property type="protein sequence ID" value="KAG0427916.1"/>
    <property type="molecule type" value="Genomic_DNA"/>
</dbReference>
<comment type="caution">
    <text evidence="1">The sequence shown here is derived from an EMBL/GenBank/DDBJ whole genome shotgun (WGS) entry which is preliminary data.</text>
</comment>
<accession>A0AC60Q2I6</accession>
<organism evidence="1 2">
    <name type="scientific">Ixodes persulcatus</name>
    <name type="common">Taiga tick</name>
    <dbReference type="NCBI Taxonomy" id="34615"/>
    <lineage>
        <taxon>Eukaryota</taxon>
        <taxon>Metazoa</taxon>
        <taxon>Ecdysozoa</taxon>
        <taxon>Arthropoda</taxon>
        <taxon>Chelicerata</taxon>
        <taxon>Arachnida</taxon>
        <taxon>Acari</taxon>
        <taxon>Parasitiformes</taxon>
        <taxon>Ixodida</taxon>
        <taxon>Ixodoidea</taxon>
        <taxon>Ixodidae</taxon>
        <taxon>Ixodinae</taxon>
        <taxon>Ixodes</taxon>
    </lineage>
</organism>
<keyword evidence="2" id="KW-1185">Reference proteome</keyword>
<dbReference type="Proteomes" id="UP000805193">
    <property type="component" value="Unassembled WGS sequence"/>
</dbReference>
<gene>
    <name evidence="1" type="ORF">HPB47_025060</name>
</gene>
<evidence type="ECO:0000313" key="1">
    <source>
        <dbReference type="EMBL" id="KAG0427916.1"/>
    </source>
</evidence>
<protein>
    <submittedName>
        <fullName evidence="1">Uncharacterized protein</fullName>
    </submittedName>
</protein>
<reference evidence="1 2" key="1">
    <citation type="journal article" date="2020" name="Cell">
        <title>Large-Scale Comparative Analyses of Tick Genomes Elucidate Their Genetic Diversity and Vector Capacities.</title>
        <authorList>
            <consortium name="Tick Genome and Microbiome Consortium (TIGMIC)"/>
            <person name="Jia N."/>
            <person name="Wang J."/>
            <person name="Shi W."/>
            <person name="Du L."/>
            <person name="Sun Y."/>
            <person name="Zhan W."/>
            <person name="Jiang J.F."/>
            <person name="Wang Q."/>
            <person name="Zhang B."/>
            <person name="Ji P."/>
            <person name="Bell-Sakyi L."/>
            <person name="Cui X.M."/>
            <person name="Yuan T.T."/>
            <person name="Jiang B.G."/>
            <person name="Yang W.F."/>
            <person name="Lam T.T."/>
            <person name="Chang Q.C."/>
            <person name="Ding S.J."/>
            <person name="Wang X.J."/>
            <person name="Zhu J.G."/>
            <person name="Ruan X.D."/>
            <person name="Zhao L."/>
            <person name="Wei J.T."/>
            <person name="Ye R.Z."/>
            <person name="Que T.C."/>
            <person name="Du C.H."/>
            <person name="Zhou Y.H."/>
            <person name="Cheng J.X."/>
            <person name="Dai P.F."/>
            <person name="Guo W.B."/>
            <person name="Han X.H."/>
            <person name="Huang E.J."/>
            <person name="Li L.F."/>
            <person name="Wei W."/>
            <person name="Gao Y.C."/>
            <person name="Liu J.Z."/>
            <person name="Shao H.Z."/>
            <person name="Wang X."/>
            <person name="Wang C.C."/>
            <person name="Yang T.C."/>
            <person name="Huo Q.B."/>
            <person name="Li W."/>
            <person name="Chen H.Y."/>
            <person name="Chen S.E."/>
            <person name="Zhou L.G."/>
            <person name="Ni X.B."/>
            <person name="Tian J.H."/>
            <person name="Sheng Y."/>
            <person name="Liu T."/>
            <person name="Pan Y.S."/>
            <person name="Xia L.Y."/>
            <person name="Li J."/>
            <person name="Zhao F."/>
            <person name="Cao W.C."/>
        </authorList>
    </citation>
    <scope>NUCLEOTIDE SEQUENCE [LARGE SCALE GENOMIC DNA]</scope>
    <source>
        <strain evidence="1">Iper-2018</strain>
    </source>
</reference>
<sequence length="147" mass="16856">MVKAPSFCHPANGNESGTGLVGRSSTQKPIAREWLRNLSFCANRTDPPSVSTANVEVRRTRGHPCSSCSYVARYASVLKVHERCHNGERPYECPLCPQSFVHRGDLNRHTMWHSGERPFYCPECGQRFTRTHHLRVHRRKHLHPEVD</sequence>
<evidence type="ECO:0000313" key="2">
    <source>
        <dbReference type="Proteomes" id="UP000805193"/>
    </source>
</evidence>